<evidence type="ECO:0000256" key="1">
    <source>
        <dbReference type="SAM" id="MobiDB-lite"/>
    </source>
</evidence>
<dbReference type="Proteomes" id="UP000321126">
    <property type="component" value="Unassembled WGS sequence"/>
</dbReference>
<evidence type="ECO:0000313" key="3">
    <source>
        <dbReference type="Proteomes" id="UP000321126"/>
    </source>
</evidence>
<dbReference type="NCBIfam" id="NF033650">
    <property type="entry name" value="ANR_neg_reg"/>
    <property type="match status" value="1"/>
</dbReference>
<gene>
    <name evidence="2" type="ORF">FOT62_24650</name>
</gene>
<dbReference type="EMBL" id="VOUQ01000031">
    <property type="protein sequence ID" value="TXE24599.1"/>
    <property type="molecule type" value="Genomic_DNA"/>
</dbReference>
<feature type="compositionally biased region" description="Low complexity" evidence="1">
    <location>
        <begin position="1"/>
        <end position="10"/>
    </location>
</feature>
<reference evidence="2 3" key="1">
    <citation type="submission" date="2019-07" db="EMBL/GenBank/DDBJ databases">
        <title>Serratia strains were isolated from fresh produce.</title>
        <authorList>
            <person name="Cho G.-S."/>
            <person name="Stein M."/>
            <person name="Lee W."/>
            <person name="Suh S.H."/>
            <person name="Franz C.M.A.P."/>
        </authorList>
    </citation>
    <scope>NUCLEOTIDE SEQUENCE [LARGE SCALE GENOMIC DNA]</scope>
    <source>
        <strain evidence="2 3">S16</strain>
    </source>
</reference>
<dbReference type="AlphaFoldDB" id="A0A5C7BK58"/>
<name>A0A5C7BK58_SERMA</name>
<accession>A0A5C7BK58</accession>
<organism evidence="2 3">
    <name type="scientific">Serratia marcescens</name>
    <dbReference type="NCBI Taxonomy" id="615"/>
    <lineage>
        <taxon>Bacteria</taxon>
        <taxon>Pseudomonadati</taxon>
        <taxon>Pseudomonadota</taxon>
        <taxon>Gammaproteobacteria</taxon>
        <taxon>Enterobacterales</taxon>
        <taxon>Yersiniaceae</taxon>
        <taxon>Serratia</taxon>
    </lineage>
</organism>
<dbReference type="RefSeq" id="WP_147888988.1">
    <property type="nucleotide sequence ID" value="NZ_VOUQ01000031.1"/>
</dbReference>
<protein>
    <submittedName>
        <fullName evidence="2">ANR family transcriptional regulator</fullName>
    </submittedName>
</protein>
<feature type="region of interest" description="Disordered" evidence="1">
    <location>
        <begin position="1"/>
        <end position="31"/>
    </location>
</feature>
<dbReference type="InterPro" id="IPR047666">
    <property type="entry name" value="ANR_neg_reg"/>
</dbReference>
<proteinExistence type="predicted"/>
<evidence type="ECO:0000313" key="2">
    <source>
        <dbReference type="EMBL" id="TXE24599.1"/>
    </source>
</evidence>
<sequence length="105" mass="11811">MRKLPAALPADRLRDADALGDDEGAHGGDLSRALSSLQREAGPREHYRRLTDQAAALERAQLYAPAEELWQQATLLATTHLDADWCEARREWCRRRALSGPPRPR</sequence>
<comment type="caution">
    <text evidence="2">The sequence shown here is derived from an EMBL/GenBank/DDBJ whole genome shotgun (WGS) entry which is preliminary data.</text>
</comment>